<dbReference type="InterPro" id="IPR010982">
    <property type="entry name" value="Lambda_DNA-bd_dom_sf"/>
</dbReference>
<accession>M3FXB3</accession>
<dbReference type="AlphaFoldDB" id="M3FXB3"/>
<dbReference type="Gene3D" id="1.10.260.40">
    <property type="entry name" value="lambda repressor-like DNA-binding domains"/>
    <property type="match status" value="1"/>
</dbReference>
<dbReference type="Proteomes" id="UP000030760">
    <property type="component" value="Unassembled WGS sequence"/>
</dbReference>
<proteinExistence type="predicted"/>
<dbReference type="SUPFAM" id="SSF47413">
    <property type="entry name" value="lambda repressor-like DNA-binding domains"/>
    <property type="match status" value="1"/>
</dbReference>
<evidence type="ECO:0000313" key="3">
    <source>
        <dbReference type="EMBL" id="EMF56884.1"/>
    </source>
</evidence>
<dbReference type="Pfam" id="PF13560">
    <property type="entry name" value="HTH_31"/>
    <property type="match status" value="1"/>
</dbReference>
<dbReference type="SMART" id="SM00530">
    <property type="entry name" value="HTH_XRE"/>
    <property type="match status" value="1"/>
</dbReference>
<feature type="compositionally biased region" description="Basic and acidic residues" evidence="1">
    <location>
        <begin position="306"/>
        <end position="322"/>
    </location>
</feature>
<reference evidence="4" key="1">
    <citation type="journal article" date="2013" name="Genome Announc.">
        <title>Draft Genome Sequence of Streptomyces bottropensis ATCC 25435, a Bottromycin-Producing Actinomycete.</title>
        <authorList>
            <person name="Zhang H."/>
            <person name="Zhou W."/>
            <person name="Zhuang Y."/>
            <person name="Liang X."/>
            <person name="Liu T."/>
        </authorList>
    </citation>
    <scope>NUCLEOTIDE SEQUENCE [LARGE SCALE GENOMIC DNA]</scope>
    <source>
        <strain evidence="4">ATCC 25435</strain>
    </source>
</reference>
<dbReference type="EMBL" id="KB405059">
    <property type="protein sequence ID" value="EMF56884.1"/>
    <property type="molecule type" value="Genomic_DNA"/>
</dbReference>
<dbReference type="Pfam" id="PF19054">
    <property type="entry name" value="DUF5753"/>
    <property type="match status" value="1"/>
</dbReference>
<protein>
    <recommendedName>
        <fullName evidence="2">HTH cro/C1-type domain-containing protein</fullName>
    </recommendedName>
</protein>
<evidence type="ECO:0000313" key="4">
    <source>
        <dbReference type="Proteomes" id="UP000030760"/>
    </source>
</evidence>
<evidence type="ECO:0000259" key="2">
    <source>
        <dbReference type="PROSITE" id="PS50943"/>
    </source>
</evidence>
<name>M3FXB3_9ACTN</name>
<gene>
    <name evidence="3" type="ORF">SBD_1715</name>
</gene>
<feature type="region of interest" description="Disordered" evidence="1">
    <location>
        <begin position="306"/>
        <end position="363"/>
    </location>
</feature>
<organism evidence="3 4">
    <name type="scientific">Streptomyces bottropensis ATCC 25435</name>
    <dbReference type="NCBI Taxonomy" id="1054862"/>
    <lineage>
        <taxon>Bacteria</taxon>
        <taxon>Bacillati</taxon>
        <taxon>Actinomycetota</taxon>
        <taxon>Actinomycetes</taxon>
        <taxon>Kitasatosporales</taxon>
        <taxon>Streptomycetaceae</taxon>
        <taxon>Streptomyces</taxon>
    </lineage>
</organism>
<feature type="compositionally biased region" description="Basic residues" evidence="1">
    <location>
        <begin position="342"/>
        <end position="363"/>
    </location>
</feature>
<dbReference type="CDD" id="cd00093">
    <property type="entry name" value="HTH_XRE"/>
    <property type="match status" value="1"/>
</dbReference>
<feature type="domain" description="HTH cro/C1-type" evidence="2">
    <location>
        <begin position="52"/>
        <end position="115"/>
    </location>
</feature>
<evidence type="ECO:0000256" key="1">
    <source>
        <dbReference type="SAM" id="MobiDB-lite"/>
    </source>
</evidence>
<dbReference type="InterPro" id="IPR001387">
    <property type="entry name" value="Cro/C1-type_HTH"/>
</dbReference>
<sequence>MYTASPKGTVAINAVRVALDLCHGRHEGDVMTRRNAEGAGGAGSSALFGEVLRHYREAALLTQESLAREVPCDRSQVAKVEAGTRVPSEQLAKRCDEVLDTGGVLVRIWAKVDWYPAVRHPDWFERRVEMETVAVGLRQYQERVVPGLLQTEDYARALFSRAVSGDEVEERVRARMSRQPRFLSDDGPLYVVILDESCLRTAVGSPDVMRDQCAHLLSVGQRPNIRVQVAPADLFGIFRPRQSMSLIELPDDRWVYSESMDHSHFNNEPTAYARYSRTYDVLRADIPSARESAALISDVMEGYERHGQVRPERGDLDQEQLQRRQRRRLPGSGDMDQEQPQRRQRRQLHRSSPRFPRRRRPRP</sequence>
<dbReference type="InterPro" id="IPR043917">
    <property type="entry name" value="DUF5753"/>
</dbReference>
<dbReference type="GO" id="GO:0003677">
    <property type="term" value="F:DNA binding"/>
    <property type="evidence" value="ECO:0007669"/>
    <property type="project" value="InterPro"/>
</dbReference>
<dbReference type="PROSITE" id="PS50943">
    <property type="entry name" value="HTH_CROC1"/>
    <property type="match status" value="1"/>
</dbReference>